<evidence type="ECO:0000313" key="3">
    <source>
        <dbReference type="Proteomes" id="UP001066276"/>
    </source>
</evidence>
<feature type="compositionally biased region" description="Basic and acidic residues" evidence="1">
    <location>
        <begin position="16"/>
        <end position="33"/>
    </location>
</feature>
<accession>A0AAV7W0T9</accession>
<protein>
    <submittedName>
        <fullName evidence="2">Uncharacterized protein</fullName>
    </submittedName>
</protein>
<reference evidence="2" key="1">
    <citation type="journal article" date="2022" name="bioRxiv">
        <title>Sequencing and chromosome-scale assembly of the giantPleurodeles waltlgenome.</title>
        <authorList>
            <person name="Brown T."/>
            <person name="Elewa A."/>
            <person name="Iarovenko S."/>
            <person name="Subramanian E."/>
            <person name="Araus A.J."/>
            <person name="Petzold A."/>
            <person name="Susuki M."/>
            <person name="Suzuki K.-i.T."/>
            <person name="Hayashi T."/>
            <person name="Toyoda A."/>
            <person name="Oliveira C."/>
            <person name="Osipova E."/>
            <person name="Leigh N.D."/>
            <person name="Simon A."/>
            <person name="Yun M.H."/>
        </authorList>
    </citation>
    <scope>NUCLEOTIDE SEQUENCE</scope>
    <source>
        <strain evidence="2">20211129_DDA</strain>
        <tissue evidence="2">Liver</tissue>
    </source>
</reference>
<sequence length="75" mass="8221">MALSVTLISSVVNGGWKKDNKPGRKECQQESKRGALNGKTPPAEPGNRLASIARYKEALPHIASLRFRFPATLME</sequence>
<gene>
    <name evidence="2" type="ORF">NDU88_002495</name>
</gene>
<keyword evidence="3" id="KW-1185">Reference proteome</keyword>
<name>A0AAV7W0T9_PLEWA</name>
<comment type="caution">
    <text evidence="2">The sequence shown here is derived from an EMBL/GenBank/DDBJ whole genome shotgun (WGS) entry which is preliminary data.</text>
</comment>
<evidence type="ECO:0000256" key="1">
    <source>
        <dbReference type="SAM" id="MobiDB-lite"/>
    </source>
</evidence>
<feature type="region of interest" description="Disordered" evidence="1">
    <location>
        <begin position="15"/>
        <end position="47"/>
    </location>
</feature>
<dbReference type="EMBL" id="JANPWB010000002">
    <property type="protein sequence ID" value="KAJ1207103.1"/>
    <property type="molecule type" value="Genomic_DNA"/>
</dbReference>
<proteinExistence type="predicted"/>
<dbReference type="Proteomes" id="UP001066276">
    <property type="component" value="Chromosome 1_2"/>
</dbReference>
<organism evidence="2 3">
    <name type="scientific">Pleurodeles waltl</name>
    <name type="common">Iberian ribbed newt</name>
    <dbReference type="NCBI Taxonomy" id="8319"/>
    <lineage>
        <taxon>Eukaryota</taxon>
        <taxon>Metazoa</taxon>
        <taxon>Chordata</taxon>
        <taxon>Craniata</taxon>
        <taxon>Vertebrata</taxon>
        <taxon>Euteleostomi</taxon>
        <taxon>Amphibia</taxon>
        <taxon>Batrachia</taxon>
        <taxon>Caudata</taxon>
        <taxon>Salamandroidea</taxon>
        <taxon>Salamandridae</taxon>
        <taxon>Pleurodelinae</taxon>
        <taxon>Pleurodeles</taxon>
    </lineage>
</organism>
<dbReference type="AlphaFoldDB" id="A0AAV7W0T9"/>
<evidence type="ECO:0000313" key="2">
    <source>
        <dbReference type="EMBL" id="KAJ1207103.1"/>
    </source>
</evidence>